<evidence type="ECO:0000313" key="9">
    <source>
        <dbReference type="EMBL" id="CZR70281.1"/>
    </source>
</evidence>
<feature type="transmembrane region" description="Helical" evidence="7">
    <location>
        <begin position="320"/>
        <end position="340"/>
    </location>
</feature>
<dbReference type="Pfam" id="PF00083">
    <property type="entry name" value="Sugar_tr"/>
    <property type="match status" value="1"/>
</dbReference>
<feature type="transmembrane region" description="Helical" evidence="7">
    <location>
        <begin position="290"/>
        <end position="313"/>
    </location>
</feature>
<keyword evidence="5 7" id="KW-1133">Transmembrane helix</keyword>
<protein>
    <submittedName>
        <fullName evidence="9">Related to glucose facilitated diffusion protein</fullName>
    </submittedName>
</protein>
<proteinExistence type="inferred from homology"/>
<dbReference type="OrthoDB" id="6612291at2759"/>
<dbReference type="GO" id="GO:0016020">
    <property type="term" value="C:membrane"/>
    <property type="evidence" value="ECO:0007669"/>
    <property type="project" value="UniProtKB-SubCell"/>
</dbReference>
<dbReference type="GO" id="GO:0005351">
    <property type="term" value="F:carbohydrate:proton symporter activity"/>
    <property type="evidence" value="ECO:0007669"/>
    <property type="project" value="TreeGrafter"/>
</dbReference>
<feature type="transmembrane region" description="Helical" evidence="7">
    <location>
        <begin position="352"/>
        <end position="379"/>
    </location>
</feature>
<dbReference type="AlphaFoldDB" id="A0A1L7XYY9"/>
<dbReference type="PANTHER" id="PTHR48022">
    <property type="entry name" value="PLASTIDIC GLUCOSE TRANSPORTER 4"/>
    <property type="match status" value="1"/>
</dbReference>
<feature type="transmembrane region" description="Helical" evidence="7">
    <location>
        <begin position="46"/>
        <end position="64"/>
    </location>
</feature>
<dbReference type="Proteomes" id="UP000184330">
    <property type="component" value="Unassembled WGS sequence"/>
</dbReference>
<feature type="domain" description="Major facilitator superfamily (MFS) profile" evidence="8">
    <location>
        <begin position="6"/>
        <end position="444"/>
    </location>
</feature>
<dbReference type="InterPro" id="IPR005828">
    <property type="entry name" value="MFS_sugar_transport-like"/>
</dbReference>
<evidence type="ECO:0000259" key="8">
    <source>
        <dbReference type="PROSITE" id="PS50850"/>
    </source>
</evidence>
<sequence>MSCRELILGAGMASFNYGYMNNVISGSFGQTTFIAKFLSGSNASSITDAIVSGFFGFALVGAIIQSYISSKWGRRAATGVGAVSLVIAGAIQAGSVDVAMFLVGRYIAGFGCGIVLSNTPVYMSEIAPPHTRGLLVGLQGNCIVWGYICSSCAALGFHYVDQDYQWRLNFIIATGVAAALLVSLFFLPESPRWLVEKGRKNEATKILDRIHRTKRDPDGIYAHAEMVQIIAQVEAEKSLDTGFLNIIRTPALRKRMICTLLVWTMGQATGITVLANLTPTLFAALGYGTVLQLGLSLVWTVCLFLGCFVNIFLLDRVGRVKLLVAGGFINSTLLAIEAALESQYLHSTNQSGIQAAVAMYFLIAFFYTCTIECTGYVYGCEIWPTYLRSKGATISFIGFFLTSIWATAPASLATSTIGWKYYMVFIVVTVPLTTAIWFILPETAGLTLEELGSKFGEKIEVDFNEALQGNLEGVNQSSELIQESKLDSNSYIDTHK</sequence>
<evidence type="ECO:0000256" key="1">
    <source>
        <dbReference type="ARBA" id="ARBA00004141"/>
    </source>
</evidence>
<feature type="transmembrane region" description="Helical" evidence="7">
    <location>
        <begin position="391"/>
        <end position="413"/>
    </location>
</feature>
<dbReference type="PANTHER" id="PTHR48022:SF30">
    <property type="entry name" value="MAJOR FACILITATOR SUPERFAMILY (MFS) PROFILE DOMAIN-CONTAINING PROTEIN"/>
    <property type="match status" value="1"/>
</dbReference>
<evidence type="ECO:0000256" key="3">
    <source>
        <dbReference type="ARBA" id="ARBA00022448"/>
    </source>
</evidence>
<evidence type="ECO:0000313" key="10">
    <source>
        <dbReference type="Proteomes" id="UP000184330"/>
    </source>
</evidence>
<comment type="subcellular location">
    <subcellularLocation>
        <location evidence="1">Membrane</location>
        <topology evidence="1">Multi-pass membrane protein</topology>
    </subcellularLocation>
</comment>
<evidence type="ECO:0000256" key="6">
    <source>
        <dbReference type="ARBA" id="ARBA00023136"/>
    </source>
</evidence>
<dbReference type="PRINTS" id="PR00171">
    <property type="entry name" value="SUGRTRNSPORT"/>
</dbReference>
<dbReference type="SUPFAM" id="SSF103473">
    <property type="entry name" value="MFS general substrate transporter"/>
    <property type="match status" value="1"/>
</dbReference>
<feature type="transmembrane region" description="Helical" evidence="7">
    <location>
        <begin position="134"/>
        <end position="160"/>
    </location>
</feature>
<dbReference type="PROSITE" id="PS00217">
    <property type="entry name" value="SUGAR_TRANSPORT_2"/>
    <property type="match status" value="1"/>
</dbReference>
<evidence type="ECO:0000256" key="7">
    <source>
        <dbReference type="SAM" id="Phobius"/>
    </source>
</evidence>
<feature type="transmembrane region" description="Helical" evidence="7">
    <location>
        <begin position="76"/>
        <end position="93"/>
    </location>
</feature>
<dbReference type="InterPro" id="IPR003663">
    <property type="entry name" value="Sugar/inositol_transpt"/>
</dbReference>
<keyword evidence="10" id="KW-1185">Reference proteome</keyword>
<evidence type="ECO:0000256" key="4">
    <source>
        <dbReference type="ARBA" id="ARBA00022692"/>
    </source>
</evidence>
<organism evidence="9 10">
    <name type="scientific">Phialocephala subalpina</name>
    <dbReference type="NCBI Taxonomy" id="576137"/>
    <lineage>
        <taxon>Eukaryota</taxon>
        <taxon>Fungi</taxon>
        <taxon>Dikarya</taxon>
        <taxon>Ascomycota</taxon>
        <taxon>Pezizomycotina</taxon>
        <taxon>Leotiomycetes</taxon>
        <taxon>Helotiales</taxon>
        <taxon>Mollisiaceae</taxon>
        <taxon>Phialocephala</taxon>
        <taxon>Phialocephala fortinii species complex</taxon>
    </lineage>
</organism>
<keyword evidence="6 7" id="KW-0472">Membrane</keyword>
<dbReference type="Gene3D" id="1.20.1250.20">
    <property type="entry name" value="MFS general substrate transporter like domains"/>
    <property type="match status" value="1"/>
</dbReference>
<feature type="transmembrane region" description="Helical" evidence="7">
    <location>
        <begin position="166"/>
        <end position="187"/>
    </location>
</feature>
<reference evidence="9 10" key="1">
    <citation type="submission" date="2016-03" db="EMBL/GenBank/DDBJ databases">
        <authorList>
            <person name="Ploux O."/>
        </authorList>
    </citation>
    <scope>NUCLEOTIDE SEQUENCE [LARGE SCALE GENOMIC DNA]</scope>
    <source>
        <strain evidence="9 10">UAMH 11012</strain>
    </source>
</reference>
<dbReference type="EMBL" id="FJOG01000129">
    <property type="protein sequence ID" value="CZR70281.1"/>
    <property type="molecule type" value="Genomic_DNA"/>
</dbReference>
<evidence type="ECO:0000256" key="5">
    <source>
        <dbReference type="ARBA" id="ARBA00022989"/>
    </source>
</evidence>
<name>A0A1L7XYY9_9HELO</name>
<dbReference type="InterPro" id="IPR036259">
    <property type="entry name" value="MFS_trans_sf"/>
</dbReference>
<feature type="transmembrane region" description="Helical" evidence="7">
    <location>
        <begin position="257"/>
        <end position="278"/>
    </location>
</feature>
<keyword evidence="4 7" id="KW-0812">Transmembrane</keyword>
<dbReference type="InterPro" id="IPR005829">
    <property type="entry name" value="Sugar_transporter_CS"/>
</dbReference>
<feature type="transmembrane region" description="Helical" evidence="7">
    <location>
        <begin position="419"/>
        <end position="440"/>
    </location>
</feature>
<keyword evidence="3" id="KW-0813">Transport</keyword>
<dbReference type="PROSITE" id="PS50850">
    <property type="entry name" value="MFS"/>
    <property type="match status" value="1"/>
</dbReference>
<feature type="transmembrane region" description="Helical" evidence="7">
    <location>
        <begin position="99"/>
        <end position="122"/>
    </location>
</feature>
<accession>A0A1L7XYY9</accession>
<gene>
    <name evidence="9" type="ORF">PAC_20183</name>
</gene>
<evidence type="ECO:0000256" key="2">
    <source>
        <dbReference type="ARBA" id="ARBA00010992"/>
    </source>
</evidence>
<comment type="similarity">
    <text evidence="2">Belongs to the major facilitator superfamily. Sugar transporter (TC 2.A.1.1) family.</text>
</comment>
<dbReference type="InterPro" id="IPR050360">
    <property type="entry name" value="MFS_Sugar_Transporters"/>
</dbReference>
<dbReference type="InterPro" id="IPR020846">
    <property type="entry name" value="MFS_dom"/>
</dbReference>